<dbReference type="EMBL" id="UASS01000032">
    <property type="protein sequence ID" value="SPX61975.1"/>
    <property type="molecule type" value="Genomic_DNA"/>
</dbReference>
<dbReference type="Proteomes" id="UP000251942">
    <property type="component" value="Unassembled WGS sequence"/>
</dbReference>
<dbReference type="PATRIC" id="fig|453.4.peg.3561"/>
<evidence type="ECO:0000313" key="2">
    <source>
        <dbReference type="EMBL" id="SPX61975.1"/>
    </source>
</evidence>
<dbReference type="AlphaFoldDB" id="A0A0W0TEJ6"/>
<evidence type="ECO:0000313" key="4">
    <source>
        <dbReference type="Proteomes" id="UP000251942"/>
    </source>
</evidence>
<organism evidence="1 3">
    <name type="scientific">Legionella feeleii</name>
    <dbReference type="NCBI Taxonomy" id="453"/>
    <lineage>
        <taxon>Bacteria</taxon>
        <taxon>Pseudomonadati</taxon>
        <taxon>Pseudomonadota</taxon>
        <taxon>Gammaproteobacteria</taxon>
        <taxon>Legionellales</taxon>
        <taxon>Legionellaceae</taxon>
        <taxon>Legionella</taxon>
    </lineage>
</organism>
<keyword evidence="3" id="KW-1185">Reference proteome</keyword>
<dbReference type="Proteomes" id="UP000054698">
    <property type="component" value="Unassembled WGS sequence"/>
</dbReference>
<dbReference type="EMBL" id="LNYB01000090">
    <property type="protein sequence ID" value="KTC94024.1"/>
    <property type="molecule type" value="Genomic_DNA"/>
</dbReference>
<proteinExistence type="predicted"/>
<accession>A0A0W0TEJ6</accession>
<name>A0A0W0TEJ6_9GAMM</name>
<reference evidence="2 4" key="2">
    <citation type="submission" date="2018-06" db="EMBL/GenBank/DDBJ databases">
        <authorList>
            <consortium name="Pathogen Informatics"/>
            <person name="Doyle S."/>
        </authorList>
    </citation>
    <scope>NUCLEOTIDE SEQUENCE [LARGE SCALE GENOMIC DNA]</scope>
    <source>
        <strain evidence="2 4">NCTC12022</strain>
    </source>
</reference>
<dbReference type="RefSeq" id="WP_058448077.1">
    <property type="nucleotide sequence ID" value="NZ_CAAAHT010000086.1"/>
</dbReference>
<evidence type="ECO:0008006" key="5">
    <source>
        <dbReference type="Google" id="ProtNLM"/>
    </source>
</evidence>
<evidence type="ECO:0000313" key="3">
    <source>
        <dbReference type="Proteomes" id="UP000054698"/>
    </source>
</evidence>
<sequence length="105" mass="12127">MLASFQALDQSGYSDEVVDLLYYLYNEGNLNDSSHFWSFLHHKFSKEVEEKVMTLGQQAVQKAVQKESKETALRMLDEKLDIKLISKVTQLSQEEIKLLIKNSTN</sequence>
<gene>
    <name evidence="1" type="ORF">Lfee_3261</name>
    <name evidence="2" type="ORF">NCTC12022_02732</name>
</gene>
<reference evidence="1 3" key="1">
    <citation type="submission" date="2015-11" db="EMBL/GenBank/DDBJ databases">
        <title>Genomic analysis of 38 Legionella species identifies large and diverse effector repertoires.</title>
        <authorList>
            <person name="Burstein D."/>
            <person name="Amaro F."/>
            <person name="Zusman T."/>
            <person name="Lifshitz Z."/>
            <person name="Cohen O."/>
            <person name="Gilbert J.A."/>
            <person name="Pupko T."/>
            <person name="Shuman H.A."/>
            <person name="Segal G."/>
        </authorList>
    </citation>
    <scope>NUCLEOTIDE SEQUENCE [LARGE SCALE GENOMIC DNA]</scope>
    <source>
        <strain evidence="1 3">WO-44C</strain>
    </source>
</reference>
<protein>
    <recommendedName>
        <fullName evidence="5">Transposase</fullName>
    </recommendedName>
</protein>
<evidence type="ECO:0000313" key="1">
    <source>
        <dbReference type="EMBL" id="KTC94024.1"/>
    </source>
</evidence>